<dbReference type="RefSeq" id="XP_019639574.1">
    <property type="nucleotide sequence ID" value="XM_019784015.1"/>
</dbReference>
<dbReference type="PROSITE" id="PS50157">
    <property type="entry name" value="ZINC_FINGER_C2H2_2"/>
    <property type="match status" value="6"/>
</dbReference>
<dbReference type="PROSITE" id="PS00028">
    <property type="entry name" value="ZINC_FINGER_C2H2_1"/>
    <property type="match status" value="1"/>
</dbReference>
<evidence type="ECO:0000256" key="9">
    <source>
        <dbReference type="ARBA" id="ARBA00023163"/>
    </source>
</evidence>
<dbReference type="GO" id="GO:0000978">
    <property type="term" value="F:RNA polymerase II cis-regulatory region sequence-specific DNA binding"/>
    <property type="evidence" value="ECO:0007669"/>
    <property type="project" value="TreeGrafter"/>
</dbReference>
<dbReference type="PANTHER" id="PTHR24399:SF23">
    <property type="entry name" value="C2H2-TYPE DOMAIN-CONTAINING PROTEIN"/>
    <property type="match status" value="1"/>
</dbReference>
<evidence type="ECO:0000313" key="15">
    <source>
        <dbReference type="RefSeq" id="XP_019639574.1"/>
    </source>
</evidence>
<dbReference type="OrthoDB" id="6077919at2759"/>
<dbReference type="Pfam" id="PF23611">
    <property type="entry name" value="zf-C2H2_16"/>
    <property type="match status" value="1"/>
</dbReference>
<proteinExistence type="inferred from homology"/>
<feature type="region of interest" description="Disordered" evidence="12">
    <location>
        <begin position="105"/>
        <end position="145"/>
    </location>
</feature>
<comment type="similarity">
    <text evidence="2">Belongs to the krueppel C2H2-type zinc-finger protein family.</text>
</comment>
<feature type="domain" description="C2H2-type" evidence="13">
    <location>
        <begin position="420"/>
        <end position="447"/>
    </location>
</feature>
<feature type="compositionally biased region" description="Polar residues" evidence="12">
    <location>
        <begin position="108"/>
        <end position="124"/>
    </location>
</feature>
<evidence type="ECO:0000256" key="2">
    <source>
        <dbReference type="ARBA" id="ARBA00006991"/>
    </source>
</evidence>
<dbReference type="FunFam" id="3.30.160.60:FF:000614">
    <property type="entry name" value="Zinc finger protein 142"/>
    <property type="match status" value="1"/>
</dbReference>
<evidence type="ECO:0000256" key="4">
    <source>
        <dbReference type="ARBA" id="ARBA00022737"/>
    </source>
</evidence>
<dbReference type="GO" id="GO:0001227">
    <property type="term" value="F:DNA-binding transcription repressor activity, RNA polymerase II-specific"/>
    <property type="evidence" value="ECO:0007669"/>
    <property type="project" value="TreeGrafter"/>
</dbReference>
<evidence type="ECO:0000256" key="10">
    <source>
        <dbReference type="ARBA" id="ARBA00023242"/>
    </source>
</evidence>
<dbReference type="FunFam" id="3.30.160.60:FF:001370">
    <property type="entry name" value="Zinc finger protein"/>
    <property type="match status" value="1"/>
</dbReference>
<gene>
    <name evidence="15" type="primary">LOC109481438</name>
</gene>
<evidence type="ECO:0000256" key="5">
    <source>
        <dbReference type="ARBA" id="ARBA00022771"/>
    </source>
</evidence>
<sequence length="481" mass="55673">MRKDEGKKMDRPFNGELNQAVTENNNVLVGALQADEPDVKHASSCVEPSVHSSVRSWASLDNQHSKNCHPLHLNGDMQKSEGGKLDACLQCVTQMQHDPKLERHLTTQEKTSSQIFGPSNSAETDSGEEKEGAKKQLHPNVTENHQHVKPATACFKCDRCDFKARSPRRLDAHLRRQHAEGSVRCTLCPFTALNQRGLNMHVRRTHSNKTQEDPDDLEREKNDDISEHLEKHGKTGLLQCPQCDYLTKWRKNMRQHVRDVHTTSHNLHKTRHNLGYKCPDCGHTFRTVSLLRLHVRRKHTGERPFQCPHCSYAALVSSHLERHILRHTGVRPYMCEDCGYMASTKDVLANHRRTHSGEKPYRCEVCGYAARRRHHLQGHMAKHAPVKPDRTFKCEFCDYAAVRKFHLVRHMSRHFGEKPFKCYMCEYSTVDNSRLQAHIRAHTGEKPFRCEMCEFATARKDHLKQHVIRCWRKQTNKQINK</sequence>
<evidence type="ECO:0000256" key="7">
    <source>
        <dbReference type="ARBA" id="ARBA00023015"/>
    </source>
</evidence>
<feature type="domain" description="C2H2-type" evidence="13">
    <location>
        <begin position="333"/>
        <end position="360"/>
    </location>
</feature>
<evidence type="ECO:0000313" key="14">
    <source>
        <dbReference type="Proteomes" id="UP000515135"/>
    </source>
</evidence>
<dbReference type="SMART" id="SM00355">
    <property type="entry name" value="ZnF_C2H2"/>
    <property type="match status" value="10"/>
</dbReference>
<feature type="domain" description="C2H2-type" evidence="13">
    <location>
        <begin position="305"/>
        <end position="332"/>
    </location>
</feature>
<evidence type="ECO:0000256" key="1">
    <source>
        <dbReference type="ARBA" id="ARBA00004123"/>
    </source>
</evidence>
<dbReference type="GO" id="GO:0005654">
    <property type="term" value="C:nucleoplasm"/>
    <property type="evidence" value="ECO:0007669"/>
    <property type="project" value="TreeGrafter"/>
</dbReference>
<evidence type="ECO:0000259" key="13">
    <source>
        <dbReference type="PROSITE" id="PS50157"/>
    </source>
</evidence>
<keyword evidence="3" id="KW-0479">Metal-binding</keyword>
<dbReference type="Proteomes" id="UP000515135">
    <property type="component" value="Unplaced"/>
</dbReference>
<keyword evidence="5 11" id="KW-0863">Zinc-finger</keyword>
<accession>A0A6P4ZZV4</accession>
<keyword evidence="9" id="KW-0804">Transcription</keyword>
<dbReference type="Pfam" id="PF13909">
    <property type="entry name" value="zf-H2C2_5"/>
    <property type="match status" value="1"/>
</dbReference>
<organism evidence="14 15">
    <name type="scientific">Branchiostoma belcheri</name>
    <name type="common">Amphioxus</name>
    <dbReference type="NCBI Taxonomy" id="7741"/>
    <lineage>
        <taxon>Eukaryota</taxon>
        <taxon>Metazoa</taxon>
        <taxon>Chordata</taxon>
        <taxon>Cephalochordata</taxon>
        <taxon>Leptocardii</taxon>
        <taxon>Amphioxiformes</taxon>
        <taxon>Branchiostomatidae</taxon>
        <taxon>Branchiostoma</taxon>
    </lineage>
</organism>
<reference evidence="15" key="1">
    <citation type="submission" date="2025-08" db="UniProtKB">
        <authorList>
            <consortium name="RefSeq"/>
        </authorList>
    </citation>
    <scope>IDENTIFICATION</scope>
    <source>
        <tissue evidence="15">Gonad</tissue>
    </source>
</reference>
<comment type="subcellular location">
    <subcellularLocation>
        <location evidence="1">Nucleus</location>
    </subcellularLocation>
</comment>
<dbReference type="SUPFAM" id="SSF57667">
    <property type="entry name" value="beta-beta-alpha zinc fingers"/>
    <property type="match status" value="4"/>
</dbReference>
<dbReference type="PANTHER" id="PTHR24399">
    <property type="entry name" value="ZINC FINGER AND BTB DOMAIN-CONTAINING"/>
    <property type="match status" value="1"/>
</dbReference>
<dbReference type="KEGG" id="bbel:109481438"/>
<dbReference type="FunFam" id="3.30.160.60:FF:002069">
    <property type="entry name" value="Uncharacterized protein"/>
    <property type="match status" value="1"/>
</dbReference>
<protein>
    <submittedName>
        <fullName evidence="15">Zinc finger protein 808-like</fullName>
    </submittedName>
</protein>
<dbReference type="FunFam" id="3.30.160.60:FF:000123">
    <property type="entry name" value="transcriptional repressor CTCF isoform X1"/>
    <property type="match status" value="1"/>
</dbReference>
<dbReference type="GeneID" id="109481438"/>
<dbReference type="AlphaFoldDB" id="A0A6P4ZZV4"/>
<evidence type="ECO:0000256" key="11">
    <source>
        <dbReference type="PROSITE-ProRule" id="PRU00042"/>
    </source>
</evidence>
<name>A0A6P4ZZV4_BRABE</name>
<evidence type="ECO:0000256" key="6">
    <source>
        <dbReference type="ARBA" id="ARBA00022833"/>
    </source>
</evidence>
<keyword evidence="10" id="KW-0539">Nucleus</keyword>
<dbReference type="GO" id="GO:0008270">
    <property type="term" value="F:zinc ion binding"/>
    <property type="evidence" value="ECO:0007669"/>
    <property type="project" value="UniProtKB-KW"/>
</dbReference>
<evidence type="ECO:0000256" key="8">
    <source>
        <dbReference type="ARBA" id="ARBA00023125"/>
    </source>
</evidence>
<keyword evidence="6" id="KW-0862">Zinc</keyword>
<dbReference type="FunFam" id="3.30.160.60:FF:000448">
    <property type="entry name" value="RE1-silencing transcription factor A"/>
    <property type="match status" value="1"/>
</dbReference>
<evidence type="ECO:0000256" key="3">
    <source>
        <dbReference type="ARBA" id="ARBA00022723"/>
    </source>
</evidence>
<keyword evidence="7" id="KW-0805">Transcription regulation</keyword>
<feature type="domain" description="C2H2-type" evidence="13">
    <location>
        <begin position="276"/>
        <end position="304"/>
    </location>
</feature>
<feature type="domain" description="C2H2-type" evidence="13">
    <location>
        <begin position="392"/>
        <end position="419"/>
    </location>
</feature>
<dbReference type="Gene3D" id="3.30.160.60">
    <property type="entry name" value="Classic Zinc Finger"/>
    <property type="match status" value="9"/>
</dbReference>
<dbReference type="InterPro" id="IPR036236">
    <property type="entry name" value="Znf_C2H2_sf"/>
</dbReference>
<dbReference type="InterPro" id="IPR013087">
    <property type="entry name" value="Znf_C2H2_type"/>
</dbReference>
<dbReference type="InterPro" id="IPR056438">
    <property type="entry name" value="Znf-C2H2_CTCF"/>
</dbReference>
<evidence type="ECO:0000256" key="12">
    <source>
        <dbReference type="SAM" id="MobiDB-lite"/>
    </source>
</evidence>
<keyword evidence="4" id="KW-0677">Repeat</keyword>
<dbReference type="Pfam" id="PF00096">
    <property type="entry name" value="zf-C2H2"/>
    <property type="match status" value="3"/>
</dbReference>
<feature type="domain" description="C2H2-type" evidence="13">
    <location>
        <begin position="361"/>
        <end position="388"/>
    </location>
</feature>
<keyword evidence="14" id="KW-1185">Reference proteome</keyword>
<dbReference type="FunFam" id="3.30.160.60:FF:001601">
    <property type="entry name" value="Uncharacterized protein, isoform A"/>
    <property type="match status" value="1"/>
</dbReference>
<keyword evidence="8" id="KW-0238">DNA-binding</keyword>